<dbReference type="Pfam" id="PF07690">
    <property type="entry name" value="MFS_1"/>
    <property type="match status" value="1"/>
</dbReference>
<dbReference type="Gene3D" id="1.20.1250.20">
    <property type="entry name" value="MFS general substrate transporter like domains"/>
    <property type="match status" value="1"/>
</dbReference>
<comment type="subcellular location">
    <subcellularLocation>
        <location evidence="1">Membrane</location>
        <topology evidence="1">Multi-pass membrane protein</topology>
    </subcellularLocation>
</comment>
<dbReference type="GO" id="GO:0016020">
    <property type="term" value="C:membrane"/>
    <property type="evidence" value="ECO:0007669"/>
    <property type="project" value="UniProtKB-SubCell"/>
</dbReference>
<dbReference type="GO" id="GO:0022857">
    <property type="term" value="F:transmembrane transporter activity"/>
    <property type="evidence" value="ECO:0007669"/>
    <property type="project" value="InterPro"/>
</dbReference>
<dbReference type="InterPro" id="IPR036259">
    <property type="entry name" value="MFS_trans_sf"/>
</dbReference>
<keyword evidence="3" id="KW-1133">Transmembrane helix</keyword>
<protein>
    <submittedName>
        <fullName evidence="5">Disrupted in renal carcinoma protein 2-like protein</fullName>
    </submittedName>
</protein>
<gene>
    <name evidence="5" type="ORF">CGI_10009695</name>
</gene>
<evidence type="ECO:0000256" key="1">
    <source>
        <dbReference type="ARBA" id="ARBA00004141"/>
    </source>
</evidence>
<name>K1QM53_MAGGI</name>
<organism evidence="5">
    <name type="scientific">Magallana gigas</name>
    <name type="common">Pacific oyster</name>
    <name type="synonym">Crassostrea gigas</name>
    <dbReference type="NCBI Taxonomy" id="29159"/>
    <lineage>
        <taxon>Eukaryota</taxon>
        <taxon>Metazoa</taxon>
        <taxon>Spiralia</taxon>
        <taxon>Lophotrochozoa</taxon>
        <taxon>Mollusca</taxon>
        <taxon>Bivalvia</taxon>
        <taxon>Autobranchia</taxon>
        <taxon>Pteriomorphia</taxon>
        <taxon>Ostreida</taxon>
        <taxon>Ostreoidea</taxon>
        <taxon>Ostreidae</taxon>
        <taxon>Magallana</taxon>
    </lineage>
</organism>
<dbReference type="InterPro" id="IPR011701">
    <property type="entry name" value="MFS"/>
</dbReference>
<keyword evidence="2" id="KW-0812">Transmembrane</keyword>
<dbReference type="InterPro" id="IPR049680">
    <property type="entry name" value="FLVCR1-2_SLC49-like"/>
</dbReference>
<evidence type="ECO:0000256" key="4">
    <source>
        <dbReference type="ARBA" id="ARBA00023136"/>
    </source>
</evidence>
<accession>K1QM53</accession>
<evidence type="ECO:0000256" key="2">
    <source>
        <dbReference type="ARBA" id="ARBA00022692"/>
    </source>
</evidence>
<keyword evidence="4" id="KW-0472">Membrane</keyword>
<dbReference type="SUPFAM" id="SSF103473">
    <property type="entry name" value="MFS general substrate transporter"/>
    <property type="match status" value="1"/>
</dbReference>
<sequence length="348" mass="38326">MTTESSPETELQVYGVRWYLLSVVSLNCCLQTAVWAEFPPIAQSAKLVYDWSDSDINMSLNYGNIGTIVLLPPMIWIVFTKGMRTAVILSTFLMAAGTALKALPVGNDLNSWLIPIGLFLNGCAYAMTAVGATVLSETWFPPSQRATATVIYIISAAAGGALVFIVDSYEVHEGLKVLNVTECSISVLLFISVILHFPNKPPQPPSVTANTQRLGLVEGFKTALRQWRFWHLALCCAIPASVFSAWITTTEVVLHPFGISQPLYYEIACENLFPVSEAVISGLLGFLNIVSNTLFLLVTIIPNIGTMWLNWAVFVTSLLSVVVLYLFKEEYRRMDIDLPVSQSEDSKL</sequence>
<dbReference type="PANTHER" id="PTHR10924">
    <property type="entry name" value="MAJOR FACILITATOR SUPERFAMILY PROTEIN-RELATED"/>
    <property type="match status" value="1"/>
</dbReference>
<reference evidence="5" key="1">
    <citation type="journal article" date="2012" name="Nature">
        <title>The oyster genome reveals stress adaptation and complexity of shell formation.</title>
        <authorList>
            <person name="Zhang G."/>
            <person name="Fang X."/>
            <person name="Guo X."/>
            <person name="Li L."/>
            <person name="Luo R."/>
            <person name="Xu F."/>
            <person name="Yang P."/>
            <person name="Zhang L."/>
            <person name="Wang X."/>
            <person name="Qi H."/>
            <person name="Xiong Z."/>
            <person name="Que H."/>
            <person name="Xie Y."/>
            <person name="Holland P.W."/>
            <person name="Paps J."/>
            <person name="Zhu Y."/>
            <person name="Wu F."/>
            <person name="Chen Y."/>
            <person name="Wang J."/>
            <person name="Peng C."/>
            <person name="Meng J."/>
            <person name="Yang L."/>
            <person name="Liu J."/>
            <person name="Wen B."/>
            <person name="Zhang N."/>
            <person name="Huang Z."/>
            <person name="Zhu Q."/>
            <person name="Feng Y."/>
            <person name="Mount A."/>
            <person name="Hedgecock D."/>
            <person name="Xu Z."/>
            <person name="Liu Y."/>
            <person name="Domazet-Loso T."/>
            <person name="Du Y."/>
            <person name="Sun X."/>
            <person name="Zhang S."/>
            <person name="Liu B."/>
            <person name="Cheng P."/>
            <person name="Jiang X."/>
            <person name="Li J."/>
            <person name="Fan D."/>
            <person name="Wang W."/>
            <person name="Fu W."/>
            <person name="Wang T."/>
            <person name="Wang B."/>
            <person name="Zhang J."/>
            <person name="Peng Z."/>
            <person name="Li Y."/>
            <person name="Li N."/>
            <person name="Wang J."/>
            <person name="Chen M."/>
            <person name="He Y."/>
            <person name="Tan F."/>
            <person name="Song X."/>
            <person name="Zheng Q."/>
            <person name="Huang R."/>
            <person name="Yang H."/>
            <person name="Du X."/>
            <person name="Chen L."/>
            <person name="Yang M."/>
            <person name="Gaffney P.M."/>
            <person name="Wang S."/>
            <person name="Luo L."/>
            <person name="She Z."/>
            <person name="Ming Y."/>
            <person name="Huang W."/>
            <person name="Zhang S."/>
            <person name="Huang B."/>
            <person name="Zhang Y."/>
            <person name="Qu T."/>
            <person name="Ni P."/>
            <person name="Miao G."/>
            <person name="Wang J."/>
            <person name="Wang Q."/>
            <person name="Steinberg C.E."/>
            <person name="Wang H."/>
            <person name="Li N."/>
            <person name="Qian L."/>
            <person name="Zhang G."/>
            <person name="Li Y."/>
            <person name="Yang H."/>
            <person name="Liu X."/>
            <person name="Wang J."/>
            <person name="Yin Y."/>
            <person name="Wang J."/>
        </authorList>
    </citation>
    <scope>NUCLEOTIDE SEQUENCE [LARGE SCALE GENOMIC DNA]</scope>
    <source>
        <strain evidence="5">05x7-T-G4-1.051#20</strain>
    </source>
</reference>
<dbReference type="HOGENOM" id="CLU_797541_0_0_1"/>
<dbReference type="InParanoid" id="K1QM53"/>
<dbReference type="AlphaFoldDB" id="K1QM53"/>
<evidence type="ECO:0000256" key="3">
    <source>
        <dbReference type="ARBA" id="ARBA00022989"/>
    </source>
</evidence>
<dbReference type="EMBL" id="JH816449">
    <property type="protein sequence ID" value="EKC37922.1"/>
    <property type="molecule type" value="Genomic_DNA"/>
</dbReference>
<proteinExistence type="predicted"/>
<dbReference type="PANTHER" id="PTHR10924:SF27">
    <property type="entry name" value="SOLUTE CARRIER FAMILY 49 MEMBER 4"/>
    <property type="match status" value="1"/>
</dbReference>
<evidence type="ECO:0000313" key="5">
    <source>
        <dbReference type="EMBL" id="EKC37922.1"/>
    </source>
</evidence>